<accession>A0ACC2X7M8</accession>
<proteinExistence type="predicted"/>
<organism evidence="1 2">
    <name type="scientific">Naganishia vaughanmartiniae</name>
    <dbReference type="NCBI Taxonomy" id="1424756"/>
    <lineage>
        <taxon>Eukaryota</taxon>
        <taxon>Fungi</taxon>
        <taxon>Dikarya</taxon>
        <taxon>Basidiomycota</taxon>
        <taxon>Agaricomycotina</taxon>
        <taxon>Tremellomycetes</taxon>
        <taxon>Filobasidiales</taxon>
        <taxon>Filobasidiaceae</taxon>
        <taxon>Naganishia</taxon>
    </lineage>
</organism>
<reference evidence="1" key="1">
    <citation type="submission" date="2023-04" db="EMBL/GenBank/DDBJ databases">
        <title>Draft Genome sequencing of Naganishia species isolated from polar environments using Oxford Nanopore Technology.</title>
        <authorList>
            <person name="Leo P."/>
            <person name="Venkateswaran K."/>
        </authorList>
    </citation>
    <scope>NUCLEOTIDE SEQUENCE</scope>
    <source>
        <strain evidence="1">MNA-CCFEE 5425</strain>
    </source>
</reference>
<evidence type="ECO:0000313" key="1">
    <source>
        <dbReference type="EMBL" id="KAJ9118757.1"/>
    </source>
</evidence>
<dbReference type="EMBL" id="JASBWU010000010">
    <property type="protein sequence ID" value="KAJ9118757.1"/>
    <property type="molecule type" value="Genomic_DNA"/>
</dbReference>
<sequence length="156" mass="17401">MEMKRESDTAGYPEKRLGVTWDGLTVKGKASATVLHDTILSLFNIPDKIKRSKNKVADKVILDESFGCVRPGQMLMVLARPGGGATTLLRLLSNKREGFTEIVGDVKYGTMSYEQAREFRGEIVMNEEDVRMPSVLLTKHNADTVVCRCRKSSIHI</sequence>
<comment type="caution">
    <text evidence="1">The sequence shown here is derived from an EMBL/GenBank/DDBJ whole genome shotgun (WGS) entry which is preliminary data.</text>
</comment>
<dbReference type="Proteomes" id="UP001243375">
    <property type="component" value="Unassembled WGS sequence"/>
</dbReference>
<gene>
    <name evidence="1" type="ORF">QFC22_003978</name>
</gene>
<evidence type="ECO:0000313" key="2">
    <source>
        <dbReference type="Proteomes" id="UP001243375"/>
    </source>
</evidence>
<keyword evidence="2" id="KW-1185">Reference proteome</keyword>
<protein>
    <submittedName>
        <fullName evidence="1">Uncharacterized protein</fullName>
    </submittedName>
</protein>
<name>A0ACC2X7M8_9TREE</name>